<dbReference type="Proteomes" id="UP000320799">
    <property type="component" value="Segment"/>
</dbReference>
<reference evidence="1 2" key="1">
    <citation type="submission" date="2019-06" db="EMBL/GenBank/DDBJ databases">
        <authorList>
            <person name="Kincaid V.D."/>
            <person name="Fuller A."/>
            <person name="Hodges K."/>
            <person name="Bansal M."/>
            <person name="Essig J."/>
            <person name="Johnson A."/>
        </authorList>
    </citation>
    <scope>NUCLEOTIDE SEQUENCE [LARGE SCALE GENOMIC DNA]</scope>
</reference>
<dbReference type="EMBL" id="MN094788">
    <property type="protein sequence ID" value="QDH83460.1"/>
    <property type="molecule type" value="Genomic_DNA"/>
</dbReference>
<sequence>MKAKGMTEYRIEVRNDPECYYIKSQSLNALIEELQHESHVHGFTLEEITRITHAGNDITLWPVNTKAEQKTVKKPRAKKAKNSTGKAFQVYTGSEEILTFYFDSIEAMVETLAESEGIRMEAPERSIHIHDVDHITEKDTGTVVWKYEDLCHTLRYVTGVKTYDLVTYNTLPRLLKVLSTSGYEAIHAVVTPENTAWIKNKGKIVWKNNSLTKTQQKAMKKAKPKAVKSPKLQQFQVHLNYADEVLDYSFKDSASLLKYLKAPDSDLDFSLEDIKYITLADSDEVIWKPSAPKAAKPKAKKEAPTHILYYHDALAVHREVKGVAIQATLKSILSDIETHGVLMIHGHTIHMSGLLWVEAEDTGEVVWGARPENPPVRKLEPHEEEYYVYHYNDNGDLQSEYTKESLAVLLARIGGTDALTVGQKLIEVRNISHVGEVVSGKTVWTNRVQNFTIHTEAGDNFVIQKYSLKELLQELRSERGLDYCVYTYWISEIQMICAEDGKVLWKAEPMTAENQVPVSKESMAMTDAALGIVRLPSIALYTETYTLLKKRADEAGMIMTAYIRQVLEKAK</sequence>
<organism evidence="1 2">
    <name type="scientific">Achromobacter phage Motura</name>
    <dbReference type="NCBI Taxonomy" id="2591403"/>
    <lineage>
        <taxon>Viruses</taxon>
        <taxon>Duplodnaviria</taxon>
        <taxon>Heunggongvirae</taxon>
        <taxon>Uroviricota</taxon>
        <taxon>Caudoviricetes</taxon>
        <taxon>Moturavirus</taxon>
        <taxon>Moturavirus motura</taxon>
    </lineage>
</organism>
<dbReference type="KEGG" id="vg:56135917"/>
<dbReference type="RefSeq" id="YP_009903641.1">
    <property type="nucleotide sequence ID" value="NC_049849.1"/>
</dbReference>
<name>A0A514CSL8_9CAUD</name>
<evidence type="ECO:0000313" key="2">
    <source>
        <dbReference type="Proteomes" id="UP000320799"/>
    </source>
</evidence>
<protein>
    <submittedName>
        <fullName evidence="1">Uncharacterized protein</fullName>
    </submittedName>
</protein>
<keyword evidence="2" id="KW-1185">Reference proteome</keyword>
<dbReference type="GeneID" id="56135917"/>
<accession>A0A514CSL8</accession>
<proteinExistence type="predicted"/>
<evidence type="ECO:0000313" key="1">
    <source>
        <dbReference type="EMBL" id="QDH83460.1"/>
    </source>
</evidence>